<name>A0ABP3SS34_9SPHN</name>
<dbReference type="Gene3D" id="1.10.390.10">
    <property type="entry name" value="Neutral Protease Domain 2"/>
    <property type="match status" value="1"/>
</dbReference>
<comment type="caution">
    <text evidence="1">The sequence shown here is derived from an EMBL/GenBank/DDBJ whole genome shotgun (WGS) entry which is preliminary data.</text>
</comment>
<protein>
    <recommendedName>
        <fullName evidence="3">Peptidase M61 catalytic domain-containing protein</fullName>
    </recommendedName>
</protein>
<dbReference type="Proteomes" id="UP001500238">
    <property type="component" value="Unassembled WGS sequence"/>
</dbReference>
<evidence type="ECO:0000313" key="2">
    <source>
        <dbReference type="Proteomes" id="UP001500238"/>
    </source>
</evidence>
<accession>A0ABP3SS34</accession>
<dbReference type="SUPFAM" id="SSF55486">
    <property type="entry name" value="Metalloproteases ('zincins'), catalytic domain"/>
    <property type="match status" value="1"/>
</dbReference>
<evidence type="ECO:0008006" key="3">
    <source>
        <dbReference type="Google" id="ProtNLM"/>
    </source>
</evidence>
<reference evidence="2" key="1">
    <citation type="journal article" date="2019" name="Int. J. Syst. Evol. Microbiol.">
        <title>The Global Catalogue of Microorganisms (GCM) 10K type strain sequencing project: providing services to taxonomists for standard genome sequencing and annotation.</title>
        <authorList>
            <consortium name="The Broad Institute Genomics Platform"/>
            <consortium name="The Broad Institute Genome Sequencing Center for Infectious Disease"/>
            <person name="Wu L."/>
            <person name="Ma J."/>
        </authorList>
    </citation>
    <scope>NUCLEOTIDE SEQUENCE [LARGE SCALE GENOMIC DNA]</scope>
    <source>
        <strain evidence="2">JCM 14603</strain>
    </source>
</reference>
<organism evidence="1 2">
    <name type="scientific">Sphingomonas insulae</name>
    <dbReference type="NCBI Taxonomy" id="424800"/>
    <lineage>
        <taxon>Bacteria</taxon>
        <taxon>Pseudomonadati</taxon>
        <taxon>Pseudomonadota</taxon>
        <taxon>Alphaproteobacteria</taxon>
        <taxon>Sphingomonadales</taxon>
        <taxon>Sphingomonadaceae</taxon>
        <taxon>Sphingomonas</taxon>
    </lineage>
</organism>
<dbReference type="EMBL" id="BAAAES010000004">
    <property type="protein sequence ID" value="GAA0660946.1"/>
    <property type="molecule type" value="Genomic_DNA"/>
</dbReference>
<proteinExistence type="predicted"/>
<sequence>MAGAPQRLRLSAPVRFAGMVPVGSVVSDFTVADAGGRASTSTSEVATPAGPARRWTSDRDLNGDVIVRYRLPLTPFAQGGPPYGMKAAGLGVAGNSGSLLVLPEIQGLRRSTLHWDLSRMASGSSGVIAGGTDMLIVHGSPEALIDRWIMAGPLKAGQKRPGESFNAFTLGAPPFDATAMMAWSRRVYTSLADTFGYLGKPRYLLAIRALDAPSFATGTASVANGASLITVGSPTYLPGQDVERVKGTIAHEMTHNWVGQFGDRPAPWFNEGLTVYVSATLPCEVGLRQWSDCAGEIGKWAKDYYGSEARNWTMDRIEATPFACEDVRRVPYGRGMMYFANLDAQIRAASDGRRTLLTALRPLFEDRRAGQPLTMQGWEAWLKRERGPDAVASFRDTVLEGSMIVPAPNAFGDRLRARPTRSTSGGRTYDGYEWQAI</sequence>
<keyword evidence="2" id="KW-1185">Reference proteome</keyword>
<gene>
    <name evidence="1" type="ORF">GCM10009102_07040</name>
</gene>
<evidence type="ECO:0000313" key="1">
    <source>
        <dbReference type="EMBL" id="GAA0660946.1"/>
    </source>
</evidence>
<dbReference type="InterPro" id="IPR027268">
    <property type="entry name" value="Peptidase_M4/M1_CTD_sf"/>
</dbReference>